<proteinExistence type="predicted"/>
<dbReference type="EMBL" id="LJGW01000042">
    <property type="protein sequence ID" value="OEV13751.1"/>
    <property type="molecule type" value="Genomic_DNA"/>
</dbReference>
<evidence type="ECO:0000313" key="2">
    <source>
        <dbReference type="Proteomes" id="UP000176005"/>
    </source>
</evidence>
<dbReference type="AlphaFoldDB" id="A0A1E7LCC0"/>
<sequence>MMTSRASAIRLAACGREWDALVITPLARGLAALDVLNVPTDGGYPVLADHTHQQLIVLVPPGTAHAGGALPGVRVLTRGSWLLVPRGDLGCYLAVWLSSPGPERRFVDAKALRAAVSTVDAEQGSGAPR</sequence>
<evidence type="ECO:0000313" key="1">
    <source>
        <dbReference type="EMBL" id="OEV13751.1"/>
    </source>
</evidence>
<name>A0A1E7LCC0_9ACTN</name>
<accession>A0A1E7LCC0</accession>
<protein>
    <submittedName>
        <fullName evidence="1">Uncharacterized protein</fullName>
    </submittedName>
</protein>
<keyword evidence="2" id="KW-1185">Reference proteome</keyword>
<dbReference type="Proteomes" id="UP000176005">
    <property type="component" value="Unassembled WGS sequence"/>
</dbReference>
<gene>
    <name evidence="1" type="ORF">AN218_02125</name>
</gene>
<reference evidence="1 2" key="1">
    <citation type="journal article" date="2016" name="Front. Microbiol.">
        <title>Comparative Genomics Analysis of Streptomyces Species Reveals Their Adaptation to the Marine Environment and Their Diversity at the Genomic Level.</title>
        <authorList>
            <person name="Tian X."/>
            <person name="Zhang Z."/>
            <person name="Yang T."/>
            <person name="Chen M."/>
            <person name="Li J."/>
            <person name="Chen F."/>
            <person name="Yang J."/>
            <person name="Li W."/>
            <person name="Zhang B."/>
            <person name="Zhang Z."/>
            <person name="Wu J."/>
            <person name="Zhang C."/>
            <person name="Long L."/>
            <person name="Xiao J."/>
        </authorList>
    </citation>
    <scope>NUCLEOTIDE SEQUENCE [LARGE SCALE GENOMIC DNA]</scope>
    <source>
        <strain evidence="1 2">SCSIO 10429</strain>
    </source>
</reference>
<comment type="caution">
    <text evidence="1">The sequence shown here is derived from an EMBL/GenBank/DDBJ whole genome shotgun (WGS) entry which is preliminary data.</text>
</comment>
<organism evidence="1 2">
    <name type="scientific">Streptomyces nanshensis</name>
    <dbReference type="NCBI Taxonomy" id="518642"/>
    <lineage>
        <taxon>Bacteria</taxon>
        <taxon>Bacillati</taxon>
        <taxon>Actinomycetota</taxon>
        <taxon>Actinomycetes</taxon>
        <taxon>Kitasatosporales</taxon>
        <taxon>Streptomycetaceae</taxon>
        <taxon>Streptomyces</taxon>
    </lineage>
</organism>